<feature type="domain" description="DUF362" evidence="1">
    <location>
        <begin position="66"/>
        <end position="271"/>
    </location>
</feature>
<comment type="caution">
    <text evidence="2">The sequence shown here is derived from an EMBL/GenBank/DDBJ whole genome shotgun (WGS) entry which is preliminary data.</text>
</comment>
<evidence type="ECO:0000313" key="3">
    <source>
        <dbReference type="Proteomes" id="UP000579281"/>
    </source>
</evidence>
<evidence type="ECO:0000313" key="2">
    <source>
        <dbReference type="EMBL" id="MBB6215867.1"/>
    </source>
</evidence>
<dbReference type="Proteomes" id="UP000579281">
    <property type="component" value="Unassembled WGS sequence"/>
</dbReference>
<dbReference type="InterPro" id="IPR007160">
    <property type="entry name" value="DUF362"/>
</dbReference>
<name>A0A841KR22_9FIRM</name>
<dbReference type="AlphaFoldDB" id="A0A841KR22"/>
<reference evidence="2 3" key="1">
    <citation type="submission" date="2020-08" db="EMBL/GenBank/DDBJ databases">
        <title>Genomic Encyclopedia of Type Strains, Phase IV (KMG-IV): sequencing the most valuable type-strain genomes for metagenomic binning, comparative biology and taxonomic classification.</title>
        <authorList>
            <person name="Goeker M."/>
        </authorList>
    </citation>
    <scope>NUCLEOTIDE SEQUENCE [LARGE SCALE GENOMIC DNA]</scope>
    <source>
        <strain evidence="2 3">DSM 103526</strain>
    </source>
</reference>
<dbReference type="RefSeq" id="WP_184310414.1">
    <property type="nucleotide sequence ID" value="NZ_JACHEN010000010.1"/>
</dbReference>
<proteinExistence type="predicted"/>
<dbReference type="Pfam" id="PF04015">
    <property type="entry name" value="DUF362"/>
    <property type="match status" value="1"/>
</dbReference>
<organism evidence="2 3">
    <name type="scientific">Anaerosolibacter carboniphilus</name>
    <dbReference type="NCBI Taxonomy" id="1417629"/>
    <lineage>
        <taxon>Bacteria</taxon>
        <taxon>Bacillati</taxon>
        <taxon>Bacillota</taxon>
        <taxon>Clostridia</taxon>
        <taxon>Peptostreptococcales</taxon>
        <taxon>Thermotaleaceae</taxon>
        <taxon>Anaerosolibacter</taxon>
    </lineage>
</organism>
<dbReference type="EMBL" id="JACHEN010000010">
    <property type="protein sequence ID" value="MBB6215867.1"/>
    <property type="molecule type" value="Genomic_DNA"/>
</dbReference>
<sequence length="545" mass="61337">MKNAVVVTPAKKLNYMHNYVVLPYDYGRAPYFNRLDVKAIREAVYQSLDTLDRSTGFKARFTGKKVLVKPNLVGVMRKACYSLGYDIPQTTDPRVFEAVISYLSELNCDITIGEGSGGGMTRAYFKETGYDRIARHYGTKIIPFEEQPIDRYYISKAEVQKEVFIPRIISEVVHGKMLYVSVPKMKTNLYTEVTLGFKNAMGTLAQNMRYRNHTWQINKKLTDLLYLFRPDLTVIDGIIGGEGLTPGPVDPVKVGTIVTGTNSVEVDRVVTRMMGFDPEKNELMIEAVKRGFGDPNVEIIGVQKITKFRSADCSLLSDRFKNNWPNIKMYIGHTNSRAPRVCDIHSVSPEMVVQIEQSCRGGCLATLAMNFEMFLRAKNANTQFSLGVVIGDGVESNGKRFWFDSTGKPYDIDDLKKLNCKKICVGSCSHRAAGACDIFTNTCGNVSELTTKLLKLTKLPLPVLSMENEGLPLIIVGMIQKYFAVRKIVKAGDVVDIPMDAFSDKIFEPEYISEEDKKKDWIYIPMKHTPEQIKNNLKNIKAIPL</sequence>
<accession>A0A841KR22</accession>
<protein>
    <submittedName>
        <fullName evidence="2">Uncharacterized protein (DUF362 family)</fullName>
    </submittedName>
</protein>
<evidence type="ECO:0000259" key="1">
    <source>
        <dbReference type="Pfam" id="PF04015"/>
    </source>
</evidence>
<gene>
    <name evidence="2" type="ORF">HNQ80_001958</name>
</gene>
<keyword evidence="3" id="KW-1185">Reference proteome</keyword>